<feature type="region of interest" description="Disordered" evidence="1">
    <location>
        <begin position="277"/>
        <end position="307"/>
    </location>
</feature>
<keyword evidence="3" id="KW-1185">Reference proteome</keyword>
<dbReference type="AlphaFoldDB" id="A0A1N7HDR8"/>
<accession>A0A1N7HDR8</accession>
<dbReference type="EMBL" id="FTNT01000016">
    <property type="protein sequence ID" value="SIS23017.1"/>
    <property type="molecule type" value="Genomic_DNA"/>
</dbReference>
<evidence type="ECO:0000313" key="2">
    <source>
        <dbReference type="EMBL" id="SIS23017.1"/>
    </source>
</evidence>
<name>A0A1N7HDR8_9NOCA</name>
<evidence type="ECO:0000313" key="3">
    <source>
        <dbReference type="Proteomes" id="UP000186218"/>
    </source>
</evidence>
<gene>
    <name evidence="2" type="ORF">SAMN05445060_4033</name>
</gene>
<dbReference type="Proteomes" id="UP000186218">
    <property type="component" value="Unassembled WGS sequence"/>
</dbReference>
<feature type="compositionally biased region" description="Acidic residues" evidence="1">
    <location>
        <begin position="296"/>
        <end position="307"/>
    </location>
</feature>
<proteinExistence type="predicted"/>
<sequence>MWDYDGFIGKARLYFTRGAEHEHSDDDEFAIWHLLGFEFLLRAPLAKLHPSLLAATNDNDSLLAANGVTTSKDPKSVVSGVVIDRLARIVPEFAGAAVSDSLFLMSLRNAELHASNAAVSEVSNDVWLPKLVRVAKIICQFLAIEPEDVLDDAVVKLGETLLDEADKKVAHTVELKIQAARNFLQRLSQDEVDARVAAAKPTGMEIFTRQRTTASVKCPACERNVYAPKAYVRSAREHLDGDTVIRDDIYLIDELRCPVCGLELLGAPELVAAQVPQQVTEQEHESLDERYHVETDYDYDGPEYMDE</sequence>
<feature type="compositionally biased region" description="Basic and acidic residues" evidence="1">
    <location>
        <begin position="281"/>
        <end position="295"/>
    </location>
</feature>
<protein>
    <recommendedName>
        <fullName evidence="4">DUF4145 domain-containing protein</fullName>
    </recommendedName>
</protein>
<evidence type="ECO:0000256" key="1">
    <source>
        <dbReference type="SAM" id="MobiDB-lite"/>
    </source>
</evidence>
<dbReference type="OrthoDB" id="4138462at2"/>
<organism evidence="2 3">
    <name type="scientific">Williamsia sterculiae</name>
    <dbReference type="NCBI Taxonomy" id="1344003"/>
    <lineage>
        <taxon>Bacteria</taxon>
        <taxon>Bacillati</taxon>
        <taxon>Actinomycetota</taxon>
        <taxon>Actinomycetes</taxon>
        <taxon>Mycobacteriales</taxon>
        <taxon>Nocardiaceae</taxon>
        <taxon>Williamsia</taxon>
    </lineage>
</organism>
<reference evidence="2 3" key="1">
    <citation type="submission" date="2017-01" db="EMBL/GenBank/DDBJ databases">
        <authorList>
            <person name="Mah S.A."/>
            <person name="Swanson W.J."/>
            <person name="Moy G.W."/>
            <person name="Vacquier V.D."/>
        </authorList>
    </citation>
    <scope>NUCLEOTIDE SEQUENCE [LARGE SCALE GENOMIC DNA]</scope>
    <source>
        <strain evidence="2 3">CPCC 203464</strain>
    </source>
</reference>
<evidence type="ECO:0008006" key="4">
    <source>
        <dbReference type="Google" id="ProtNLM"/>
    </source>
</evidence>
<dbReference type="RefSeq" id="WP_076482828.1">
    <property type="nucleotide sequence ID" value="NZ_FTNT01000016.1"/>
</dbReference>